<keyword evidence="8 12" id="KW-0812">Transmembrane</keyword>
<dbReference type="GO" id="GO:0004376">
    <property type="term" value="F:GPI mannosyltransferase activity"/>
    <property type="evidence" value="ECO:0007669"/>
    <property type="project" value="InterPro"/>
</dbReference>
<keyword evidence="14" id="KW-1185">Reference proteome</keyword>
<dbReference type="InterPro" id="IPR007315">
    <property type="entry name" value="PIG-V/Gpi18"/>
</dbReference>
<keyword evidence="7 12" id="KW-0808">Transferase</keyword>
<keyword evidence="6 12" id="KW-0328">Glycosyltransferase</keyword>
<dbReference type="AlphaFoldDB" id="A0A0J0XX48"/>
<proteinExistence type="inferred from homology"/>
<dbReference type="PANTHER" id="PTHR12468:SF2">
    <property type="entry name" value="GPI MANNOSYLTRANSFERASE 2"/>
    <property type="match status" value="1"/>
</dbReference>
<evidence type="ECO:0000256" key="6">
    <source>
        <dbReference type="ARBA" id="ARBA00022676"/>
    </source>
</evidence>
<dbReference type="EC" id="2.4.1.-" evidence="12"/>
<dbReference type="Proteomes" id="UP000053611">
    <property type="component" value="Unassembled WGS sequence"/>
</dbReference>
<evidence type="ECO:0000256" key="10">
    <source>
        <dbReference type="ARBA" id="ARBA00022989"/>
    </source>
</evidence>
<sequence length="397" mass="43215">MKPTLGGHDVQNVAGLTLLTSLGYYAVQEVLARVVEPFDSSHLLASTAPGLRWDALHFLGIATKGYMYEQHLAFQPGWQALLNVLGDDANAILLRAAIVNIILRVGAAVLLYKLTRTLFNRRIALLTGVLYAFPPAPAPLSAPYTETTYSLATLAGFYAMATQRWFVAAAAFAAATSVRATGVFTTIPLAYAMLVPALRRGLTLSALPRVVFTGILCVIVVAPFVTFQAWTWAQFCYPEATRPWCSKLLPSSYSFVQGEYWNIGLFKYWRLQQAPNFLLAAPVLTVSLIGVCRHLSMGDSVSSASTSPDRISGGGSDVQTAIVVYIALMDVLLIFASHTQIALRLAPTDPVVWWTLAKSFDSAGSRKLTLLEKGWGWWVLVWGAASLVLWSGHYPPA</sequence>
<dbReference type="RefSeq" id="XP_018282143.1">
    <property type="nucleotide sequence ID" value="XM_018421923.1"/>
</dbReference>
<keyword evidence="10 12" id="KW-1133">Transmembrane helix</keyword>
<feature type="transmembrane region" description="Helical" evidence="12">
    <location>
        <begin position="211"/>
        <end position="233"/>
    </location>
</feature>
<accession>A0A0J0XX48</accession>
<feature type="transmembrane region" description="Helical" evidence="12">
    <location>
        <begin position="92"/>
        <end position="112"/>
    </location>
</feature>
<evidence type="ECO:0000256" key="1">
    <source>
        <dbReference type="ARBA" id="ARBA00004477"/>
    </source>
</evidence>
<evidence type="ECO:0000256" key="9">
    <source>
        <dbReference type="ARBA" id="ARBA00022824"/>
    </source>
</evidence>
<evidence type="ECO:0000256" key="7">
    <source>
        <dbReference type="ARBA" id="ARBA00022679"/>
    </source>
</evidence>
<dbReference type="STRING" id="879819.A0A0J0XX48"/>
<dbReference type="PANTHER" id="PTHR12468">
    <property type="entry name" value="GPI MANNOSYLTRANSFERASE 2"/>
    <property type="match status" value="1"/>
</dbReference>
<keyword evidence="5 12" id="KW-0337">GPI-anchor biosynthesis</keyword>
<keyword evidence="11 12" id="KW-0472">Membrane</keyword>
<comment type="caution">
    <text evidence="12">Lacks conserved residue(s) required for the propagation of feature annotation.</text>
</comment>
<dbReference type="OrthoDB" id="10252502at2759"/>
<gene>
    <name evidence="13" type="ORF">CC85DRAFT_282271</name>
</gene>
<evidence type="ECO:0000256" key="2">
    <source>
        <dbReference type="ARBA" id="ARBA00004687"/>
    </source>
</evidence>
<comment type="pathway">
    <text evidence="2 12">Glycolipid biosynthesis; glycosylphosphatidylinositol-anchor biosynthesis.</text>
</comment>
<evidence type="ECO:0000256" key="3">
    <source>
        <dbReference type="ARBA" id="ARBA00008698"/>
    </source>
</evidence>
<protein>
    <recommendedName>
        <fullName evidence="4 12">GPI mannosyltransferase 2</fullName>
        <ecNumber evidence="12">2.4.1.-</ecNumber>
    </recommendedName>
</protein>
<feature type="transmembrane region" description="Helical" evidence="12">
    <location>
        <begin position="375"/>
        <end position="394"/>
    </location>
</feature>
<feature type="transmembrane region" description="Helical" evidence="12">
    <location>
        <begin position="277"/>
        <end position="298"/>
    </location>
</feature>
<name>A0A0J0XX48_9TREE</name>
<keyword evidence="9 12" id="KW-0256">Endoplasmic reticulum</keyword>
<dbReference type="GO" id="GO:0031501">
    <property type="term" value="C:mannosyltransferase complex"/>
    <property type="evidence" value="ECO:0007669"/>
    <property type="project" value="TreeGrafter"/>
</dbReference>
<feature type="transmembrane region" description="Helical" evidence="12">
    <location>
        <begin position="165"/>
        <end position="191"/>
    </location>
</feature>
<dbReference type="EMBL" id="KQ087180">
    <property type="protein sequence ID" value="KLT45652.1"/>
    <property type="molecule type" value="Genomic_DNA"/>
</dbReference>
<comment type="function">
    <text evidence="12">Mannosyltransferase involved in glycosylphosphatidylinositol-anchor biosynthesis.</text>
</comment>
<evidence type="ECO:0000256" key="5">
    <source>
        <dbReference type="ARBA" id="ARBA00022502"/>
    </source>
</evidence>
<feature type="transmembrane region" description="Helical" evidence="12">
    <location>
        <begin position="318"/>
        <end position="336"/>
    </location>
</feature>
<comment type="subcellular location">
    <subcellularLocation>
        <location evidence="1 12">Endoplasmic reticulum membrane</location>
        <topology evidence="1 12">Multi-pass membrane protein</topology>
    </subcellularLocation>
</comment>
<dbReference type="UniPathway" id="UPA00196"/>
<dbReference type="GeneID" id="28982526"/>
<reference evidence="13 14" key="1">
    <citation type="submission" date="2015-03" db="EMBL/GenBank/DDBJ databases">
        <title>Genomics and transcriptomics of the oil-accumulating basidiomycete yeast T. oleaginosus allow insights into substrate utilization and the diverse evolutionary trajectories of mating systems in fungi.</title>
        <authorList>
            <consortium name="DOE Joint Genome Institute"/>
            <person name="Kourist R."/>
            <person name="Kracht O."/>
            <person name="Bracharz F."/>
            <person name="Lipzen A."/>
            <person name="Nolan M."/>
            <person name="Ohm R."/>
            <person name="Grigoriev I."/>
            <person name="Sun S."/>
            <person name="Heitman J."/>
            <person name="Bruck T."/>
            <person name="Nowrousian M."/>
        </authorList>
    </citation>
    <scope>NUCLEOTIDE SEQUENCE [LARGE SCALE GENOMIC DNA]</scope>
    <source>
        <strain evidence="13 14">IBC0246</strain>
    </source>
</reference>
<evidence type="ECO:0000313" key="13">
    <source>
        <dbReference type="EMBL" id="KLT45652.1"/>
    </source>
</evidence>
<comment type="similarity">
    <text evidence="3 12">Belongs to the PIGV family.</text>
</comment>
<dbReference type="GO" id="GO:0005789">
    <property type="term" value="C:endoplasmic reticulum membrane"/>
    <property type="evidence" value="ECO:0007669"/>
    <property type="project" value="UniProtKB-SubCell"/>
</dbReference>
<organism evidence="13 14">
    <name type="scientific">Cutaneotrichosporon oleaginosum</name>
    <dbReference type="NCBI Taxonomy" id="879819"/>
    <lineage>
        <taxon>Eukaryota</taxon>
        <taxon>Fungi</taxon>
        <taxon>Dikarya</taxon>
        <taxon>Basidiomycota</taxon>
        <taxon>Agaricomycotina</taxon>
        <taxon>Tremellomycetes</taxon>
        <taxon>Trichosporonales</taxon>
        <taxon>Trichosporonaceae</taxon>
        <taxon>Cutaneotrichosporon</taxon>
    </lineage>
</organism>
<evidence type="ECO:0000256" key="4">
    <source>
        <dbReference type="ARBA" id="ARBA00013795"/>
    </source>
</evidence>
<evidence type="ECO:0000256" key="8">
    <source>
        <dbReference type="ARBA" id="ARBA00022692"/>
    </source>
</evidence>
<dbReference type="Pfam" id="PF04188">
    <property type="entry name" value="Mannosyl_trans2"/>
    <property type="match status" value="1"/>
</dbReference>
<dbReference type="GO" id="GO:0006506">
    <property type="term" value="P:GPI anchor biosynthetic process"/>
    <property type="evidence" value="ECO:0007669"/>
    <property type="project" value="UniProtKB-UniPathway"/>
</dbReference>
<dbReference type="GO" id="GO:0000009">
    <property type="term" value="F:alpha-1,6-mannosyltransferase activity"/>
    <property type="evidence" value="ECO:0007669"/>
    <property type="project" value="InterPro"/>
</dbReference>
<evidence type="ECO:0000256" key="11">
    <source>
        <dbReference type="ARBA" id="ARBA00023136"/>
    </source>
</evidence>
<evidence type="ECO:0000313" key="14">
    <source>
        <dbReference type="Proteomes" id="UP000053611"/>
    </source>
</evidence>
<evidence type="ECO:0000256" key="12">
    <source>
        <dbReference type="RuleBase" id="RU363112"/>
    </source>
</evidence>